<protein>
    <recommendedName>
        <fullName evidence="1">DUF559 domain-containing protein</fullName>
    </recommendedName>
</protein>
<dbReference type="InterPro" id="IPR011335">
    <property type="entry name" value="Restrct_endonuc-II-like"/>
</dbReference>
<dbReference type="EMBL" id="JAFBBU010000001">
    <property type="protein sequence ID" value="MBM7473538.1"/>
    <property type="molecule type" value="Genomic_DNA"/>
</dbReference>
<dbReference type="Gene3D" id="3.40.960.10">
    <property type="entry name" value="VSR Endonuclease"/>
    <property type="match status" value="1"/>
</dbReference>
<dbReference type="SUPFAM" id="SSF52980">
    <property type="entry name" value="Restriction endonuclease-like"/>
    <property type="match status" value="1"/>
</dbReference>
<comment type="caution">
    <text evidence="2">The sequence shown here is derived from an EMBL/GenBank/DDBJ whole genome shotgun (WGS) entry which is preliminary data.</text>
</comment>
<dbReference type="RefSeq" id="WP_205111087.1">
    <property type="nucleotide sequence ID" value="NZ_BAAAHT010000001.1"/>
</dbReference>
<evidence type="ECO:0000259" key="1">
    <source>
        <dbReference type="Pfam" id="PF04480"/>
    </source>
</evidence>
<dbReference type="Proteomes" id="UP000776164">
    <property type="component" value="Unassembled WGS sequence"/>
</dbReference>
<accession>A0ABS2L8W8</accession>
<organism evidence="2 3">
    <name type="scientific">Subtercola frigoramans</name>
    <dbReference type="NCBI Taxonomy" id="120298"/>
    <lineage>
        <taxon>Bacteria</taxon>
        <taxon>Bacillati</taxon>
        <taxon>Actinomycetota</taxon>
        <taxon>Actinomycetes</taxon>
        <taxon>Micrococcales</taxon>
        <taxon>Microbacteriaceae</taxon>
        <taxon>Subtercola</taxon>
    </lineage>
</organism>
<gene>
    <name evidence="2" type="ORF">JOE66_003172</name>
</gene>
<evidence type="ECO:0000313" key="2">
    <source>
        <dbReference type="EMBL" id="MBM7473538.1"/>
    </source>
</evidence>
<dbReference type="Pfam" id="PF04480">
    <property type="entry name" value="DUF559"/>
    <property type="match status" value="1"/>
</dbReference>
<name>A0ABS2L8W8_9MICO</name>
<proteinExistence type="predicted"/>
<dbReference type="InterPro" id="IPR007569">
    <property type="entry name" value="DUF559"/>
</dbReference>
<keyword evidence="3" id="KW-1185">Reference proteome</keyword>
<reference evidence="2 3" key="1">
    <citation type="submission" date="2021-01" db="EMBL/GenBank/DDBJ databases">
        <title>Sequencing the genomes of 1000 actinobacteria strains.</title>
        <authorList>
            <person name="Klenk H.-P."/>
        </authorList>
    </citation>
    <scope>NUCLEOTIDE SEQUENCE [LARGE SCALE GENOMIC DNA]</scope>
    <source>
        <strain evidence="2 3">DSM 13057</strain>
    </source>
</reference>
<evidence type="ECO:0000313" key="3">
    <source>
        <dbReference type="Proteomes" id="UP000776164"/>
    </source>
</evidence>
<feature type="domain" description="DUF559" evidence="1">
    <location>
        <begin position="131"/>
        <end position="195"/>
    </location>
</feature>
<sequence length="197" mass="22249">MPKRVPLPPEYSRRYFSVTDARQSGVGRQRLNGPDLARPFHGVRAVETIADAEADAEEKCRSYSPRLRPCSRIPGGAGRRRLLDALQLIRLGCASPMETRLRLLIVRAGLPEPQLNVDILDGRGDFVACGDLYFPEQRVLVEYDGDQHRTDTKMYERDQTRLANLRAIGVECIRVRQSGYVTHPERTVAEITHALKV</sequence>